<dbReference type="EMBL" id="SJPJ01000001">
    <property type="protein sequence ID" value="TWT81408.1"/>
    <property type="molecule type" value="Genomic_DNA"/>
</dbReference>
<evidence type="ECO:0000313" key="2">
    <source>
        <dbReference type="EMBL" id="TWT81408.1"/>
    </source>
</evidence>
<feature type="region of interest" description="Disordered" evidence="1">
    <location>
        <begin position="50"/>
        <end position="78"/>
    </location>
</feature>
<name>A0A5C5Z203_9BACT</name>
<protein>
    <submittedName>
        <fullName evidence="2">Uncharacterized protein</fullName>
    </submittedName>
</protein>
<keyword evidence="3" id="KW-1185">Reference proteome</keyword>
<proteinExistence type="predicted"/>
<evidence type="ECO:0000313" key="3">
    <source>
        <dbReference type="Proteomes" id="UP000315010"/>
    </source>
</evidence>
<reference evidence="2 3" key="1">
    <citation type="submission" date="2019-02" db="EMBL/GenBank/DDBJ databases">
        <title>Deep-cultivation of Planctomycetes and their phenomic and genomic characterization uncovers novel biology.</title>
        <authorList>
            <person name="Wiegand S."/>
            <person name="Jogler M."/>
            <person name="Boedeker C."/>
            <person name="Pinto D."/>
            <person name="Vollmers J."/>
            <person name="Rivas-Marin E."/>
            <person name="Kohn T."/>
            <person name="Peeters S.H."/>
            <person name="Heuer A."/>
            <person name="Rast P."/>
            <person name="Oberbeckmann S."/>
            <person name="Bunk B."/>
            <person name="Jeske O."/>
            <person name="Meyerdierks A."/>
            <person name="Storesund J.E."/>
            <person name="Kallscheuer N."/>
            <person name="Luecker S."/>
            <person name="Lage O.M."/>
            <person name="Pohl T."/>
            <person name="Merkel B.J."/>
            <person name="Hornburger P."/>
            <person name="Mueller R.-W."/>
            <person name="Bruemmer F."/>
            <person name="Labrenz M."/>
            <person name="Spormann A.M."/>
            <person name="Op Den Camp H."/>
            <person name="Overmann J."/>
            <person name="Amann R."/>
            <person name="Jetten M.S.M."/>
            <person name="Mascher T."/>
            <person name="Medema M.H."/>
            <person name="Devos D.P."/>
            <person name="Kaster A.-K."/>
            <person name="Ovreas L."/>
            <person name="Rohde M."/>
            <person name="Galperin M.Y."/>
            <person name="Jogler C."/>
        </authorList>
    </citation>
    <scope>NUCLEOTIDE SEQUENCE [LARGE SCALE GENOMIC DNA]</scope>
    <source>
        <strain evidence="2 3">CA13</strain>
    </source>
</reference>
<accession>A0A5C5Z203</accession>
<comment type="caution">
    <text evidence="2">The sequence shown here is derived from an EMBL/GenBank/DDBJ whole genome shotgun (WGS) entry which is preliminary data.</text>
</comment>
<organism evidence="2 3">
    <name type="scientific">Novipirellula herctigrandis</name>
    <dbReference type="NCBI Taxonomy" id="2527986"/>
    <lineage>
        <taxon>Bacteria</taxon>
        <taxon>Pseudomonadati</taxon>
        <taxon>Planctomycetota</taxon>
        <taxon>Planctomycetia</taxon>
        <taxon>Pirellulales</taxon>
        <taxon>Pirellulaceae</taxon>
        <taxon>Novipirellula</taxon>
    </lineage>
</organism>
<gene>
    <name evidence="2" type="ORF">CA13_28610</name>
</gene>
<sequence>MRWGVPPSGIHRNHVLNDWFDHDGKTAAKYYLDVTEEDFAAAIASTNGAVGTKAGAPVGNQDSPTSITETKKPGLDGAARVPDRRRFAAEATLFVNPLATSRKHCWRTAGLIE</sequence>
<dbReference type="Proteomes" id="UP000315010">
    <property type="component" value="Unassembled WGS sequence"/>
</dbReference>
<dbReference type="AlphaFoldDB" id="A0A5C5Z203"/>
<evidence type="ECO:0000256" key="1">
    <source>
        <dbReference type="SAM" id="MobiDB-lite"/>
    </source>
</evidence>